<evidence type="ECO:0000256" key="4">
    <source>
        <dbReference type="ARBA" id="ARBA00023002"/>
    </source>
</evidence>
<dbReference type="FunFam" id="1.10.630.10:FF:000018">
    <property type="entry name" value="Cytochrome P450 monooxygenase"/>
    <property type="match status" value="1"/>
</dbReference>
<dbReference type="PROSITE" id="PS00086">
    <property type="entry name" value="CYTOCHROME_P450"/>
    <property type="match status" value="1"/>
</dbReference>
<dbReference type="GO" id="GO:0020037">
    <property type="term" value="F:heme binding"/>
    <property type="evidence" value="ECO:0007669"/>
    <property type="project" value="InterPro"/>
</dbReference>
<dbReference type="InterPro" id="IPR017972">
    <property type="entry name" value="Cyt_P450_CS"/>
</dbReference>
<reference evidence="9 10" key="1">
    <citation type="submission" date="2013-02" db="EMBL/GenBank/DDBJ databases">
        <authorList>
            <person name="Fiebig A."/>
            <person name="Goeker M."/>
            <person name="Klenk H.-P.P."/>
        </authorList>
    </citation>
    <scope>NUCLEOTIDE SEQUENCE [LARGE SCALE GENOMIC DNA]</scope>
    <source>
        <strain evidence="9 10">DSM 19309</strain>
    </source>
</reference>
<name>A0A017HKP5_9RHOB</name>
<dbReference type="Gene3D" id="1.10.630.10">
    <property type="entry name" value="Cytochrome P450"/>
    <property type="match status" value="1"/>
</dbReference>
<dbReference type="SUPFAM" id="SSF48264">
    <property type="entry name" value="Cytochrome P450"/>
    <property type="match status" value="1"/>
</dbReference>
<comment type="function">
    <text evidence="7">Cytochromes P450 are a group of heme-thiolate monooxygenases. They oxidize a variety of structurally unrelated compounds, including steroids, fatty acids, and xenobiotics.</text>
</comment>
<sequence length="397" mass="44797">MAWNLTSSTFLAEPQPLLAQMRAAGPLVETRVPLIGRTWVTTTDAAARALLKDPRFVRDPKGATGRTMRQTLWFLPRFLSPMLDSLILKDGEDHRRLRSLVDRAFARTAIDDLVPDFVQMADSLLDSLDPARPVDLKAAYARRLPLLAICSLLGIPAADRERVTRWITPLSDPGPTTILRAMPGLWRVLRHFRADLETVRRTERAGLIRELVRAEDEGGRLSEEEVLSMVVLLFLAGHETTVHLITDSIASLLSDPQVREEALSDPARLPLAVEEFLRFHSPVMMTKMHYAREDLVFEGVPLRKGSRVSALLLAANHDPARVEAPEELHPHRRPNAHLAFGFGPHVCLGMQLARAETRVAIARFFRRFPEASLIEQPAYARRFGIRGYRRLLVRLRP</sequence>
<dbReference type="AlphaFoldDB" id="A0A017HKP5"/>
<evidence type="ECO:0000256" key="7">
    <source>
        <dbReference type="ARBA" id="ARBA00043906"/>
    </source>
</evidence>
<comment type="caution">
    <text evidence="9">The sequence shown here is derived from an EMBL/GenBank/DDBJ whole genome shotgun (WGS) entry which is preliminary data.</text>
</comment>
<evidence type="ECO:0000256" key="8">
    <source>
        <dbReference type="RuleBase" id="RU000461"/>
    </source>
</evidence>
<dbReference type="EMBL" id="AOSK01000116">
    <property type="protein sequence ID" value="EYD74359.1"/>
    <property type="molecule type" value="Genomic_DNA"/>
</dbReference>
<keyword evidence="2 8" id="KW-0349">Heme</keyword>
<evidence type="ECO:0000256" key="1">
    <source>
        <dbReference type="ARBA" id="ARBA00010617"/>
    </source>
</evidence>
<dbReference type="InterPro" id="IPR002397">
    <property type="entry name" value="Cyt_P450_B"/>
</dbReference>
<dbReference type="RefSeq" id="WP_037280177.1">
    <property type="nucleotide sequence ID" value="NZ_KK088571.1"/>
</dbReference>
<dbReference type="PANTHER" id="PTHR46696">
    <property type="entry name" value="P450, PUTATIVE (EUROFUNG)-RELATED"/>
    <property type="match status" value="1"/>
</dbReference>
<dbReference type="STRING" id="442562.Rumeso_04044"/>
<dbReference type="Proteomes" id="UP000019666">
    <property type="component" value="Unassembled WGS sequence"/>
</dbReference>
<evidence type="ECO:0000256" key="2">
    <source>
        <dbReference type="ARBA" id="ARBA00022617"/>
    </source>
</evidence>
<keyword evidence="10" id="KW-1185">Reference proteome</keyword>
<evidence type="ECO:0000256" key="6">
    <source>
        <dbReference type="ARBA" id="ARBA00023033"/>
    </source>
</evidence>
<keyword evidence="4 8" id="KW-0560">Oxidoreductase</keyword>
<evidence type="ECO:0000256" key="5">
    <source>
        <dbReference type="ARBA" id="ARBA00023004"/>
    </source>
</evidence>
<dbReference type="PRINTS" id="PR00359">
    <property type="entry name" value="BP450"/>
</dbReference>
<dbReference type="PATRIC" id="fig|442562.3.peg.3989"/>
<dbReference type="InterPro" id="IPR036396">
    <property type="entry name" value="Cyt_P450_sf"/>
</dbReference>
<organism evidence="9 10">
    <name type="scientific">Rubellimicrobium mesophilum DSM 19309</name>
    <dbReference type="NCBI Taxonomy" id="442562"/>
    <lineage>
        <taxon>Bacteria</taxon>
        <taxon>Pseudomonadati</taxon>
        <taxon>Pseudomonadota</taxon>
        <taxon>Alphaproteobacteria</taxon>
        <taxon>Rhodobacterales</taxon>
        <taxon>Roseobacteraceae</taxon>
        <taxon>Rubellimicrobium</taxon>
    </lineage>
</organism>
<gene>
    <name evidence="9" type="ORF">Rumeso_04044</name>
</gene>
<evidence type="ECO:0000313" key="9">
    <source>
        <dbReference type="EMBL" id="EYD74359.1"/>
    </source>
</evidence>
<accession>A0A017HKP5</accession>
<dbReference type="OrthoDB" id="9801155at2"/>
<dbReference type="GO" id="GO:0005506">
    <property type="term" value="F:iron ion binding"/>
    <property type="evidence" value="ECO:0007669"/>
    <property type="project" value="InterPro"/>
</dbReference>
<keyword evidence="3 8" id="KW-0479">Metal-binding</keyword>
<comment type="similarity">
    <text evidence="1 8">Belongs to the cytochrome P450 family.</text>
</comment>
<protein>
    <submittedName>
        <fullName evidence="9">Putative cytochrome P450 hydroxylase</fullName>
    </submittedName>
</protein>
<dbReference type="PANTHER" id="PTHR46696:SF1">
    <property type="entry name" value="CYTOCHROME P450 YJIB-RELATED"/>
    <property type="match status" value="1"/>
</dbReference>
<dbReference type="GO" id="GO:0004497">
    <property type="term" value="F:monooxygenase activity"/>
    <property type="evidence" value="ECO:0007669"/>
    <property type="project" value="UniProtKB-KW"/>
</dbReference>
<dbReference type="GO" id="GO:0016705">
    <property type="term" value="F:oxidoreductase activity, acting on paired donors, with incorporation or reduction of molecular oxygen"/>
    <property type="evidence" value="ECO:0007669"/>
    <property type="project" value="InterPro"/>
</dbReference>
<dbReference type="Pfam" id="PF00067">
    <property type="entry name" value="p450"/>
    <property type="match status" value="1"/>
</dbReference>
<keyword evidence="5 8" id="KW-0408">Iron</keyword>
<dbReference type="InterPro" id="IPR001128">
    <property type="entry name" value="Cyt_P450"/>
</dbReference>
<dbReference type="HOGENOM" id="CLU_033716_1_0_5"/>
<evidence type="ECO:0000256" key="3">
    <source>
        <dbReference type="ARBA" id="ARBA00022723"/>
    </source>
</evidence>
<keyword evidence="6 8" id="KW-0503">Monooxygenase</keyword>
<evidence type="ECO:0000313" key="10">
    <source>
        <dbReference type="Proteomes" id="UP000019666"/>
    </source>
</evidence>
<proteinExistence type="inferred from homology"/>
<dbReference type="PRINTS" id="PR00385">
    <property type="entry name" value="P450"/>
</dbReference>